<evidence type="ECO:0000256" key="7">
    <source>
        <dbReference type="ARBA" id="ARBA00035281"/>
    </source>
</evidence>
<gene>
    <name evidence="10" type="ORF">HERILL_LOCUS10177</name>
</gene>
<comment type="similarity">
    <text evidence="2">Belongs to the universal ribosomal protein uL30 family.</text>
</comment>
<evidence type="ECO:0000256" key="6">
    <source>
        <dbReference type="ARBA" id="ARBA00023274"/>
    </source>
</evidence>
<dbReference type="Gene3D" id="3.30.1390.20">
    <property type="entry name" value="Ribosomal protein L30, ferredoxin-like fold domain"/>
    <property type="match status" value="1"/>
</dbReference>
<evidence type="ECO:0000256" key="5">
    <source>
        <dbReference type="ARBA" id="ARBA00023128"/>
    </source>
</evidence>
<comment type="subcellular location">
    <subcellularLocation>
        <location evidence="1">Mitochondrion</location>
    </subcellularLocation>
</comment>
<dbReference type="InParanoid" id="A0A7R8YWL2"/>
<evidence type="ECO:0000256" key="4">
    <source>
        <dbReference type="ARBA" id="ARBA00022980"/>
    </source>
</evidence>
<name>A0A7R8YWL2_HERIL</name>
<reference evidence="10 11" key="1">
    <citation type="submission" date="2020-11" db="EMBL/GenBank/DDBJ databases">
        <authorList>
            <person name="Wallbank WR R."/>
            <person name="Pardo Diaz C."/>
            <person name="Kozak K."/>
            <person name="Martin S."/>
            <person name="Jiggins C."/>
            <person name="Moest M."/>
            <person name="Warren A I."/>
            <person name="Generalovic N T."/>
            <person name="Byers J.R.P. K."/>
            <person name="Montejo-Kovacevich G."/>
            <person name="Yen C E."/>
        </authorList>
    </citation>
    <scope>NUCLEOTIDE SEQUENCE [LARGE SCALE GENOMIC DNA]</scope>
</reference>
<dbReference type="GO" id="GO:0005743">
    <property type="term" value="C:mitochondrial inner membrane"/>
    <property type="evidence" value="ECO:0007669"/>
    <property type="project" value="UniProtKB-ARBA"/>
</dbReference>
<dbReference type="GO" id="GO:0015934">
    <property type="term" value="C:large ribosomal subunit"/>
    <property type="evidence" value="ECO:0007669"/>
    <property type="project" value="InterPro"/>
</dbReference>
<evidence type="ECO:0000313" key="11">
    <source>
        <dbReference type="Proteomes" id="UP000594454"/>
    </source>
</evidence>
<keyword evidence="11" id="KW-1185">Reference proteome</keyword>
<evidence type="ECO:0000256" key="8">
    <source>
        <dbReference type="ARBA" id="ARBA00035356"/>
    </source>
</evidence>
<keyword evidence="5" id="KW-0496">Mitochondrion</keyword>
<organism evidence="10 11">
    <name type="scientific">Hermetia illucens</name>
    <name type="common">Black soldier fly</name>
    <dbReference type="NCBI Taxonomy" id="343691"/>
    <lineage>
        <taxon>Eukaryota</taxon>
        <taxon>Metazoa</taxon>
        <taxon>Ecdysozoa</taxon>
        <taxon>Arthropoda</taxon>
        <taxon>Hexapoda</taxon>
        <taxon>Insecta</taxon>
        <taxon>Pterygota</taxon>
        <taxon>Neoptera</taxon>
        <taxon>Endopterygota</taxon>
        <taxon>Diptera</taxon>
        <taxon>Brachycera</taxon>
        <taxon>Stratiomyomorpha</taxon>
        <taxon>Stratiomyidae</taxon>
        <taxon>Hermetiinae</taxon>
        <taxon>Hermetia</taxon>
    </lineage>
</organism>
<dbReference type="EMBL" id="LR899012">
    <property type="protein sequence ID" value="CAD7087470.1"/>
    <property type="molecule type" value="Genomic_DNA"/>
</dbReference>
<evidence type="ECO:0000259" key="9">
    <source>
        <dbReference type="Pfam" id="PF00327"/>
    </source>
</evidence>
<evidence type="ECO:0000256" key="3">
    <source>
        <dbReference type="ARBA" id="ARBA00022946"/>
    </source>
</evidence>
<sequence>MSARLLQIQCCFVQSVRNYGKLNKHLLFKDGKRYEGVIYYPRRPDQEDPPITPSKLLRVQRIKPMKGNTHWEKKILIDLKLDTNMNDFAIVKNIPENCERLWKVKHLVKIVPITFPYGEPTENDIDHTFLKENGECIVTKEIKIDDGRVEATRKFVDDTRKLDSETLVKDSRLKWLNPF</sequence>
<dbReference type="InterPro" id="IPR016082">
    <property type="entry name" value="Ribosomal_uL30_ferredoxin-like"/>
</dbReference>
<dbReference type="SUPFAM" id="SSF55129">
    <property type="entry name" value="Ribosomal protein L30p/L7e"/>
    <property type="match status" value="1"/>
</dbReference>
<dbReference type="GO" id="GO:0003735">
    <property type="term" value="F:structural constituent of ribosome"/>
    <property type="evidence" value="ECO:0007669"/>
    <property type="project" value="InterPro"/>
</dbReference>
<keyword evidence="6" id="KW-0687">Ribonucleoprotein</keyword>
<dbReference type="GO" id="GO:0006412">
    <property type="term" value="P:translation"/>
    <property type="evidence" value="ECO:0007669"/>
    <property type="project" value="InterPro"/>
</dbReference>
<protein>
    <recommendedName>
        <fullName evidence="7">Large ribosomal subunit protein uL30m</fullName>
    </recommendedName>
    <alternativeName>
        <fullName evidence="8">39S ribosomal protein L30, mitochondrial</fullName>
    </alternativeName>
</protein>
<dbReference type="InterPro" id="IPR005996">
    <property type="entry name" value="Ribosomal_uL30_bac-type"/>
</dbReference>
<accession>A0A7R8YWL2</accession>
<dbReference type="PANTHER" id="PTHR15892">
    <property type="entry name" value="MITOCHONDRIAL RIBOSOMAL PROTEIN L30"/>
    <property type="match status" value="1"/>
</dbReference>
<proteinExistence type="inferred from homology"/>
<evidence type="ECO:0000256" key="2">
    <source>
        <dbReference type="ARBA" id="ARBA00007594"/>
    </source>
</evidence>
<dbReference type="InterPro" id="IPR036919">
    <property type="entry name" value="Ribo_uL30_ferredoxin-like_sf"/>
</dbReference>
<keyword evidence="4" id="KW-0689">Ribosomal protein</keyword>
<evidence type="ECO:0000313" key="10">
    <source>
        <dbReference type="EMBL" id="CAD7087470.1"/>
    </source>
</evidence>
<dbReference type="AlphaFoldDB" id="A0A7R8YWL2"/>
<feature type="domain" description="Large ribosomal subunit protein uL30-like ferredoxin-like fold" evidence="9">
    <location>
        <begin position="57"/>
        <end position="108"/>
    </location>
</feature>
<keyword evidence="3" id="KW-0809">Transit peptide</keyword>
<dbReference type="PANTHER" id="PTHR15892:SF2">
    <property type="entry name" value="LARGE RIBOSOMAL SUBUNIT PROTEIN UL30M"/>
    <property type="match status" value="1"/>
</dbReference>
<dbReference type="Pfam" id="PF00327">
    <property type="entry name" value="Ribosomal_L30"/>
    <property type="match status" value="1"/>
</dbReference>
<evidence type="ECO:0000256" key="1">
    <source>
        <dbReference type="ARBA" id="ARBA00004173"/>
    </source>
</evidence>
<dbReference type="Proteomes" id="UP000594454">
    <property type="component" value="Chromosome 4"/>
</dbReference>
<dbReference type="OrthoDB" id="9973389at2759"/>
<dbReference type="FunCoup" id="A0A7R8YWL2">
    <property type="interactions" value="1281"/>
</dbReference>
<dbReference type="OMA" id="TWSVRSY"/>
<dbReference type="FunFam" id="3.30.1390.20:FF:000005">
    <property type="entry name" value="39S ribosomal protein L30, mitochondrial"/>
    <property type="match status" value="1"/>
</dbReference>